<dbReference type="EMBL" id="ML003184">
    <property type="protein sequence ID" value="RKP34487.1"/>
    <property type="molecule type" value="Genomic_DNA"/>
</dbReference>
<feature type="region of interest" description="Disordered" evidence="1">
    <location>
        <begin position="1"/>
        <end position="26"/>
    </location>
</feature>
<accession>A0A4P9ZMI0</accession>
<evidence type="ECO:0000256" key="1">
    <source>
        <dbReference type="SAM" id="MobiDB-lite"/>
    </source>
</evidence>
<reference evidence="3" key="1">
    <citation type="journal article" date="2018" name="Nat. Microbiol.">
        <title>Leveraging single-cell genomics to expand the fungal tree of life.</title>
        <authorList>
            <person name="Ahrendt S.R."/>
            <person name="Quandt C.A."/>
            <person name="Ciobanu D."/>
            <person name="Clum A."/>
            <person name="Salamov A."/>
            <person name="Andreopoulos B."/>
            <person name="Cheng J.F."/>
            <person name="Woyke T."/>
            <person name="Pelin A."/>
            <person name="Henrissat B."/>
            <person name="Reynolds N.K."/>
            <person name="Benny G.L."/>
            <person name="Smith M.E."/>
            <person name="James T.Y."/>
            <person name="Grigoriev I.V."/>
        </authorList>
    </citation>
    <scope>NUCLEOTIDE SEQUENCE [LARGE SCALE GENOMIC DNA]</scope>
    <source>
        <strain evidence="3">RSA 468</strain>
    </source>
</reference>
<organism evidence="2 3">
    <name type="scientific">Dimargaris cristalligena</name>
    <dbReference type="NCBI Taxonomy" id="215637"/>
    <lineage>
        <taxon>Eukaryota</taxon>
        <taxon>Fungi</taxon>
        <taxon>Fungi incertae sedis</taxon>
        <taxon>Zoopagomycota</taxon>
        <taxon>Kickxellomycotina</taxon>
        <taxon>Dimargaritomycetes</taxon>
        <taxon>Dimargaritales</taxon>
        <taxon>Dimargaritaceae</taxon>
        <taxon>Dimargaris</taxon>
    </lineage>
</organism>
<feature type="region of interest" description="Disordered" evidence="1">
    <location>
        <begin position="424"/>
        <end position="448"/>
    </location>
</feature>
<protein>
    <submittedName>
        <fullName evidence="2">Uncharacterized protein</fullName>
    </submittedName>
</protein>
<feature type="region of interest" description="Disordered" evidence="1">
    <location>
        <begin position="242"/>
        <end position="275"/>
    </location>
</feature>
<sequence length="529" mass="56863">MATPAGQRAAVPSPMTNSTPSKSTPTAADCRVVIDQPVVQALLQLVLGDAHYPIHGYLGGRRLQEQSTTAAHTTDYLHIQLFFPGRRVVGTGHQGSASTPVEERAKSADLWPGQETPINAQGLGDWAHAETEFGAPHAESMEAAHRHFESVGLDMLGAYLNTIGQSPYPQDGVPPAIHALPSPSVGEQLRRLAETGRPTITAKWIYLVLAPPSFPVPTPECPPVLRNYVSLYHILPEALSPDSNGVNGGSRSGNGSSAPPFSPTEGPSAAPSLSNPLITPPSACPSLRPILHLAINPLSQVPPSVFRQSKLALLTALDELKQAYAERQTETLPDNPSTCLEYNSKASQFLSHLYAFLSSGGAEHIRWIDQEYTQLATAKLHLKSQIAQRLAKLREAWEHELNENPVKGTDLSPVSSAQSFTRFLSQAQQQHATPTGNARGCPEAPGPEELDERVYWLDPLPAITSMASPYPQTKANQLESDRQISGPSQVGSFDTVGPTSISNDPGPFLHSPAQLQKPRSSKETAKGRD</sequence>
<evidence type="ECO:0000313" key="2">
    <source>
        <dbReference type="EMBL" id="RKP34487.1"/>
    </source>
</evidence>
<feature type="compositionally biased region" description="Polar residues" evidence="1">
    <location>
        <begin position="14"/>
        <end position="26"/>
    </location>
</feature>
<dbReference type="Proteomes" id="UP000268162">
    <property type="component" value="Unassembled WGS sequence"/>
</dbReference>
<gene>
    <name evidence="2" type="ORF">BJ085DRAFT_34424</name>
</gene>
<feature type="compositionally biased region" description="Polar residues" evidence="1">
    <location>
        <begin position="424"/>
        <end position="436"/>
    </location>
</feature>
<keyword evidence="3" id="KW-1185">Reference proteome</keyword>
<feature type="compositionally biased region" description="Basic and acidic residues" evidence="1">
    <location>
        <begin position="520"/>
        <end position="529"/>
    </location>
</feature>
<feature type="region of interest" description="Disordered" evidence="1">
    <location>
        <begin position="473"/>
        <end position="529"/>
    </location>
</feature>
<evidence type="ECO:0000313" key="3">
    <source>
        <dbReference type="Proteomes" id="UP000268162"/>
    </source>
</evidence>
<name>A0A4P9ZMI0_9FUNG</name>
<dbReference type="AlphaFoldDB" id="A0A4P9ZMI0"/>
<feature type="compositionally biased region" description="Polar residues" evidence="1">
    <location>
        <begin position="473"/>
        <end position="503"/>
    </location>
</feature>
<proteinExistence type="predicted"/>